<comment type="caution">
    <text evidence="1">The sequence shown here is derived from an EMBL/GenBank/DDBJ whole genome shotgun (WGS) entry which is preliminary data.</text>
</comment>
<dbReference type="EMBL" id="PXYH01000096">
    <property type="protein sequence ID" value="PSJ35449.1"/>
    <property type="molecule type" value="Genomic_DNA"/>
</dbReference>
<feature type="non-terminal residue" evidence="1">
    <location>
        <position position="1"/>
    </location>
</feature>
<evidence type="ECO:0000313" key="2">
    <source>
        <dbReference type="Proteomes" id="UP000242181"/>
    </source>
</evidence>
<gene>
    <name evidence="1" type="ORF">C7I36_17090</name>
</gene>
<reference evidence="1 2" key="1">
    <citation type="submission" date="2018-03" db="EMBL/GenBank/DDBJ databases">
        <title>The draft genome of Zobellella taiwanensis JCM 13381.</title>
        <authorList>
            <person name="Liu L."/>
            <person name="Li L."/>
            <person name="Wang T."/>
            <person name="Zhang X."/>
            <person name="Liang L."/>
        </authorList>
    </citation>
    <scope>NUCLEOTIDE SEQUENCE [LARGE SCALE GENOMIC DNA]</scope>
    <source>
        <strain evidence="1 2">JCM 13381</strain>
    </source>
</reference>
<sequence>LWLPSDPTVGQWRPCQSDCLPLSRGDAIFFQMAGFAGFAGQTSSRVRRYRLIPLTEPYIRATYTAHAINLPRTRGQ</sequence>
<keyword evidence="2" id="KW-1185">Reference proteome</keyword>
<evidence type="ECO:0000313" key="1">
    <source>
        <dbReference type="EMBL" id="PSJ35449.1"/>
    </source>
</evidence>
<protein>
    <submittedName>
        <fullName evidence="1">Uncharacterized protein</fullName>
    </submittedName>
</protein>
<name>A0A2P7QBV3_9GAMM</name>
<dbReference type="OrthoDB" id="7143073at2"/>
<dbReference type="Proteomes" id="UP000242181">
    <property type="component" value="Unassembled WGS sequence"/>
</dbReference>
<dbReference type="AlphaFoldDB" id="A0A2P7QBV3"/>
<proteinExistence type="predicted"/>
<organism evidence="1 2">
    <name type="scientific">Zobellella taiwanensis</name>
    <dbReference type="NCBI Taxonomy" id="347535"/>
    <lineage>
        <taxon>Bacteria</taxon>
        <taxon>Pseudomonadati</taxon>
        <taxon>Pseudomonadota</taxon>
        <taxon>Gammaproteobacteria</taxon>
        <taxon>Aeromonadales</taxon>
        <taxon>Aeromonadaceae</taxon>
        <taxon>Zobellella</taxon>
    </lineage>
</organism>
<accession>A0A2P7QBV3</accession>